<dbReference type="AlphaFoldDB" id="A0A0E9TF73"/>
<name>A0A0E9TF73_ANGAN</name>
<reference evidence="1" key="1">
    <citation type="submission" date="2014-11" db="EMBL/GenBank/DDBJ databases">
        <authorList>
            <person name="Amaro Gonzalez C."/>
        </authorList>
    </citation>
    <scope>NUCLEOTIDE SEQUENCE</scope>
</reference>
<proteinExistence type="predicted"/>
<accession>A0A0E9TF73</accession>
<protein>
    <submittedName>
        <fullName evidence="1">Uncharacterized protein</fullName>
    </submittedName>
</protein>
<organism evidence="1">
    <name type="scientific">Anguilla anguilla</name>
    <name type="common">European freshwater eel</name>
    <name type="synonym">Muraena anguilla</name>
    <dbReference type="NCBI Taxonomy" id="7936"/>
    <lineage>
        <taxon>Eukaryota</taxon>
        <taxon>Metazoa</taxon>
        <taxon>Chordata</taxon>
        <taxon>Craniata</taxon>
        <taxon>Vertebrata</taxon>
        <taxon>Euteleostomi</taxon>
        <taxon>Actinopterygii</taxon>
        <taxon>Neopterygii</taxon>
        <taxon>Teleostei</taxon>
        <taxon>Anguilliformes</taxon>
        <taxon>Anguillidae</taxon>
        <taxon>Anguilla</taxon>
    </lineage>
</organism>
<reference evidence="1" key="2">
    <citation type="journal article" date="2015" name="Fish Shellfish Immunol.">
        <title>Early steps in the European eel (Anguilla anguilla)-Vibrio vulnificus interaction in the gills: Role of the RtxA13 toxin.</title>
        <authorList>
            <person name="Callol A."/>
            <person name="Pajuelo D."/>
            <person name="Ebbesson L."/>
            <person name="Teles M."/>
            <person name="MacKenzie S."/>
            <person name="Amaro C."/>
        </authorList>
    </citation>
    <scope>NUCLEOTIDE SEQUENCE</scope>
</reference>
<sequence>MHSPSSQPKRDVFPDLE</sequence>
<evidence type="ECO:0000313" key="1">
    <source>
        <dbReference type="EMBL" id="JAH52304.1"/>
    </source>
</evidence>
<dbReference type="EMBL" id="GBXM01056273">
    <property type="protein sequence ID" value="JAH52304.1"/>
    <property type="molecule type" value="Transcribed_RNA"/>
</dbReference>